<feature type="active site" evidence="13">
    <location>
        <position position="139"/>
    </location>
</feature>
<dbReference type="FunFam" id="3.30.420.10:FF:000002">
    <property type="entry name" value="Crossover junction endodeoxyribonuclease RuvC"/>
    <property type="match status" value="1"/>
</dbReference>
<dbReference type="PROSITE" id="PS01321">
    <property type="entry name" value="RUVC"/>
    <property type="match status" value="1"/>
</dbReference>
<evidence type="ECO:0000256" key="12">
    <source>
        <dbReference type="ARBA" id="ARBA00029354"/>
    </source>
</evidence>
<dbReference type="InterPro" id="IPR020563">
    <property type="entry name" value="X-over_junc_endoDNase_Mg_BS"/>
</dbReference>
<feature type="binding site" evidence="13">
    <location>
        <position position="139"/>
    </location>
    <ligand>
        <name>Mg(2+)</name>
        <dbReference type="ChEBI" id="CHEBI:18420"/>
        <label>1</label>
    </ligand>
</feature>
<feature type="active site" evidence="13">
    <location>
        <position position="7"/>
    </location>
</feature>
<keyword evidence="2 13" id="KW-0963">Cytoplasm</keyword>
<dbReference type="GO" id="GO:0048476">
    <property type="term" value="C:Holliday junction resolvase complex"/>
    <property type="evidence" value="ECO:0007669"/>
    <property type="project" value="UniProtKB-UniRule"/>
</dbReference>
<keyword evidence="10 13" id="KW-0233">DNA recombination</keyword>
<dbReference type="PANTHER" id="PTHR30194">
    <property type="entry name" value="CROSSOVER JUNCTION ENDODEOXYRIBONUCLEASE RUVC"/>
    <property type="match status" value="1"/>
</dbReference>
<dbReference type="PANTHER" id="PTHR30194:SF3">
    <property type="entry name" value="CROSSOVER JUNCTION ENDODEOXYRIBONUCLEASE RUVC"/>
    <property type="match status" value="1"/>
</dbReference>
<dbReference type="EMBL" id="GU260698">
    <property type="protein sequence ID" value="ADC35768.1"/>
    <property type="molecule type" value="Genomic_DNA"/>
</dbReference>
<keyword evidence="7 13" id="KW-0378">Hydrolase</keyword>
<comment type="subcellular location">
    <subcellularLocation>
        <location evidence="13">Cytoplasm</location>
    </subcellularLocation>
</comment>
<accession>E3T625</accession>
<gene>
    <name evidence="13" type="primary">ruvC</name>
</gene>
<comment type="catalytic activity">
    <reaction evidence="12 13">
        <text>Endonucleolytic cleavage at a junction such as a reciprocal single-stranded crossover between two homologous DNA duplexes (Holliday junction).</text>
        <dbReference type="EC" id="3.1.21.10"/>
    </reaction>
</comment>
<dbReference type="PRINTS" id="PR00696">
    <property type="entry name" value="RSOLVASERUVC"/>
</dbReference>
<dbReference type="AlphaFoldDB" id="E3T625"/>
<dbReference type="InterPro" id="IPR036397">
    <property type="entry name" value="RNaseH_sf"/>
</dbReference>
<organism evidence="15">
    <name type="scientific">uncultured bacterium 293</name>
    <dbReference type="NCBI Taxonomy" id="698389"/>
    <lineage>
        <taxon>Bacteria</taxon>
        <taxon>environmental samples</taxon>
    </lineage>
</organism>
<keyword evidence="4 13" id="KW-0479">Metal-binding</keyword>
<feature type="binding site" evidence="13">
    <location>
        <position position="7"/>
    </location>
    <ligand>
        <name>Mg(2+)</name>
        <dbReference type="ChEBI" id="CHEBI:18420"/>
        <label>1</label>
    </ligand>
</feature>
<dbReference type="InterPro" id="IPR012337">
    <property type="entry name" value="RNaseH-like_sf"/>
</dbReference>
<evidence type="ECO:0000256" key="5">
    <source>
        <dbReference type="ARBA" id="ARBA00022759"/>
    </source>
</evidence>
<comment type="cofactor">
    <cofactor evidence="13">
        <name>Mg(2+)</name>
        <dbReference type="ChEBI" id="CHEBI:18420"/>
    </cofactor>
    <text evidence="13">Binds 2 Mg(2+) ion per subunit.</text>
</comment>
<evidence type="ECO:0000256" key="6">
    <source>
        <dbReference type="ARBA" id="ARBA00022763"/>
    </source>
</evidence>
<dbReference type="GO" id="GO:0000287">
    <property type="term" value="F:magnesium ion binding"/>
    <property type="evidence" value="ECO:0007669"/>
    <property type="project" value="UniProtKB-UniRule"/>
</dbReference>
<comment type="function">
    <text evidence="13">The RuvA-RuvB-RuvC complex processes Holliday junction (HJ) DNA during genetic recombination and DNA repair. Endonuclease that resolves HJ intermediates. Cleaves cruciform DNA by making single-stranded nicks across the HJ at symmetrical positions within the homologous arms, yielding a 5'-phosphate and a 3'-hydroxyl group; requires a central core of homology in the junction. The consensus cleavage sequence is 5'-(A/T)TT(C/G)-3'. Cleavage occurs on the 3'-side of the TT dinucleotide at the point of strand exchange. HJ branch migration catalyzed by RuvA-RuvB allows RuvC to scan DNA until it finds its consensus sequence, where it cleaves and resolves the cruciform DNA.</text>
</comment>
<evidence type="ECO:0000256" key="2">
    <source>
        <dbReference type="ARBA" id="ARBA00022490"/>
    </source>
</evidence>
<dbReference type="InterPro" id="IPR002176">
    <property type="entry name" value="X-over_junc_endoDNase_RuvC"/>
</dbReference>
<evidence type="ECO:0000256" key="9">
    <source>
        <dbReference type="ARBA" id="ARBA00023125"/>
    </source>
</evidence>
<protein>
    <recommendedName>
        <fullName evidence="13 14">Crossover junction endodeoxyribonuclease RuvC</fullName>
        <ecNumber evidence="13 14">3.1.21.10</ecNumber>
    </recommendedName>
    <alternativeName>
        <fullName evidence="13">Holliday junction nuclease RuvC</fullName>
    </alternativeName>
    <alternativeName>
        <fullName evidence="13">Holliday junction resolvase RuvC</fullName>
    </alternativeName>
</protein>
<dbReference type="CDD" id="cd16962">
    <property type="entry name" value="RuvC"/>
    <property type="match status" value="1"/>
</dbReference>
<dbReference type="GO" id="GO:0006310">
    <property type="term" value="P:DNA recombination"/>
    <property type="evidence" value="ECO:0007669"/>
    <property type="project" value="UniProtKB-UniRule"/>
</dbReference>
<sequence>MIILGVDPGSRHTGYGAIESDGRRHHLLEKGVLSPAPRQDLPLRLHFIHERLAALIVRLRPAAMAVEDVFHAQSARSALVLGQVRGVVLLAGAQAGLDVRSFPPATVKLQVTGHGQAEKAQVALMVSHLLALPAQEAGDAADALAVALCHAHCSGPLAAVLAGVKAR</sequence>
<keyword evidence="9 13" id="KW-0238">DNA-binding</keyword>
<evidence type="ECO:0000256" key="10">
    <source>
        <dbReference type="ARBA" id="ARBA00023172"/>
    </source>
</evidence>
<name>E3T625_9BACT</name>
<dbReference type="GO" id="GO:0008821">
    <property type="term" value="F:crossover junction DNA endonuclease activity"/>
    <property type="evidence" value="ECO:0007669"/>
    <property type="project" value="UniProtKB-UniRule"/>
</dbReference>
<evidence type="ECO:0000256" key="13">
    <source>
        <dbReference type="HAMAP-Rule" id="MF_00034"/>
    </source>
</evidence>
<reference evidence="15" key="2">
    <citation type="journal article" date="2010" name="Appl. Environ. Microbiol.">
        <title>Comparative analysis of acidobacterial genomic fragments from terrestrial and aquatic metagenomic libraries, with emphasis on acidobacteria subdivision 6.</title>
        <authorList>
            <person name="Kielak A.M."/>
            <person name="van Veen J.A."/>
            <person name="Kowalchuk G.A."/>
        </authorList>
    </citation>
    <scope>NUCLEOTIDE SEQUENCE</scope>
</reference>
<evidence type="ECO:0000256" key="11">
    <source>
        <dbReference type="ARBA" id="ARBA00023204"/>
    </source>
</evidence>
<evidence type="ECO:0000256" key="8">
    <source>
        <dbReference type="ARBA" id="ARBA00022842"/>
    </source>
</evidence>
<reference evidence="15" key="1">
    <citation type="submission" date="2009-12" db="EMBL/GenBank/DDBJ databases">
        <authorList>
            <person name="Kielak A."/>
            <person name="van Veen J.A."/>
            <person name="Kowalchuk G.A."/>
        </authorList>
    </citation>
    <scope>NUCLEOTIDE SEQUENCE</scope>
</reference>
<dbReference type="NCBIfam" id="TIGR00228">
    <property type="entry name" value="ruvC"/>
    <property type="match status" value="1"/>
</dbReference>
<dbReference type="GO" id="GO:0005737">
    <property type="term" value="C:cytoplasm"/>
    <property type="evidence" value="ECO:0007669"/>
    <property type="project" value="UniProtKB-SubCell"/>
</dbReference>
<feature type="active site" evidence="13">
    <location>
        <position position="67"/>
    </location>
</feature>
<dbReference type="EC" id="3.1.21.10" evidence="13 14"/>
<dbReference type="HAMAP" id="MF_00034">
    <property type="entry name" value="RuvC"/>
    <property type="match status" value="1"/>
</dbReference>
<feature type="binding site" evidence="13">
    <location>
        <position position="67"/>
    </location>
    <ligand>
        <name>Mg(2+)</name>
        <dbReference type="ChEBI" id="CHEBI:18420"/>
        <label>2</label>
    </ligand>
</feature>
<dbReference type="SUPFAM" id="SSF53098">
    <property type="entry name" value="Ribonuclease H-like"/>
    <property type="match status" value="1"/>
</dbReference>
<dbReference type="Pfam" id="PF02075">
    <property type="entry name" value="RuvC"/>
    <property type="match status" value="1"/>
</dbReference>
<dbReference type="GO" id="GO:0003677">
    <property type="term" value="F:DNA binding"/>
    <property type="evidence" value="ECO:0007669"/>
    <property type="project" value="UniProtKB-KW"/>
</dbReference>
<keyword evidence="11 13" id="KW-0234">DNA repair</keyword>
<evidence type="ECO:0000313" key="15">
    <source>
        <dbReference type="EMBL" id="ADC35768.1"/>
    </source>
</evidence>
<proteinExistence type="inferred from homology"/>
<evidence type="ECO:0000256" key="7">
    <source>
        <dbReference type="ARBA" id="ARBA00022801"/>
    </source>
</evidence>
<comment type="similarity">
    <text evidence="1 13">Belongs to the RuvC family.</text>
</comment>
<keyword evidence="8 13" id="KW-0460">Magnesium</keyword>
<keyword evidence="5 13" id="KW-0255">Endonuclease</keyword>
<evidence type="ECO:0000256" key="14">
    <source>
        <dbReference type="NCBIfam" id="TIGR00228"/>
    </source>
</evidence>
<evidence type="ECO:0000256" key="1">
    <source>
        <dbReference type="ARBA" id="ARBA00009518"/>
    </source>
</evidence>
<keyword evidence="3 13" id="KW-0540">Nuclease</keyword>
<dbReference type="Gene3D" id="3.30.420.10">
    <property type="entry name" value="Ribonuclease H-like superfamily/Ribonuclease H"/>
    <property type="match status" value="1"/>
</dbReference>
<comment type="subunit">
    <text evidence="13">Homodimer which binds Holliday junction (HJ) DNA. The HJ becomes 2-fold symmetrical on binding to RuvC with unstacked arms; it has a different conformation from HJ DNA in complex with RuvA. In the full resolvosome a probable DNA-RuvA(4)-RuvB(12)-RuvC(2) complex forms which resolves the HJ.</text>
</comment>
<dbReference type="GO" id="GO:0006281">
    <property type="term" value="P:DNA repair"/>
    <property type="evidence" value="ECO:0007669"/>
    <property type="project" value="UniProtKB-UniRule"/>
</dbReference>
<keyword evidence="6 13" id="KW-0227">DNA damage</keyword>
<evidence type="ECO:0000256" key="4">
    <source>
        <dbReference type="ARBA" id="ARBA00022723"/>
    </source>
</evidence>
<evidence type="ECO:0000256" key="3">
    <source>
        <dbReference type="ARBA" id="ARBA00022722"/>
    </source>
</evidence>